<evidence type="ECO:0000313" key="4">
    <source>
        <dbReference type="Proteomes" id="UP001309876"/>
    </source>
</evidence>
<evidence type="ECO:0000256" key="2">
    <source>
        <dbReference type="SAM" id="Phobius"/>
    </source>
</evidence>
<proteinExistence type="predicted"/>
<dbReference type="Proteomes" id="UP001309876">
    <property type="component" value="Unassembled WGS sequence"/>
</dbReference>
<comment type="caution">
    <text evidence="3">The sequence shown here is derived from an EMBL/GenBank/DDBJ whole genome shotgun (WGS) entry which is preliminary data.</text>
</comment>
<keyword evidence="2" id="KW-0472">Membrane</keyword>
<dbReference type="EMBL" id="JAVRRJ010000001">
    <property type="protein sequence ID" value="KAK5090145.1"/>
    <property type="molecule type" value="Genomic_DNA"/>
</dbReference>
<keyword evidence="2" id="KW-0812">Transmembrane</keyword>
<gene>
    <name evidence="3" type="ORF">LTR05_000315</name>
</gene>
<evidence type="ECO:0000256" key="1">
    <source>
        <dbReference type="SAM" id="MobiDB-lite"/>
    </source>
</evidence>
<sequence length="172" mass="20220">MDEDTVFGIFVCGFFLFFVTSPLWITACIAAAATRHWSKEKTRRAKGGIASSEANPLVEESDSDQEEDFLDSEDEEYYTAKRDQKAKEREEKESDWNLSPRAKFFKEWKKCWKTGNKDQLTKERELREQDERRKIAREAVREYLRIERRRARKASSKNESSELPTYSNATKA</sequence>
<protein>
    <submittedName>
        <fullName evidence="3">Uncharacterized protein</fullName>
    </submittedName>
</protein>
<feature type="region of interest" description="Disordered" evidence="1">
    <location>
        <begin position="149"/>
        <end position="172"/>
    </location>
</feature>
<accession>A0AAN7T603</accession>
<feature type="compositionally biased region" description="Acidic residues" evidence="1">
    <location>
        <begin position="59"/>
        <end position="77"/>
    </location>
</feature>
<feature type="compositionally biased region" description="Basic and acidic residues" evidence="1">
    <location>
        <begin position="78"/>
        <end position="95"/>
    </location>
</feature>
<organism evidence="3 4">
    <name type="scientific">Lithohypha guttulata</name>
    <dbReference type="NCBI Taxonomy" id="1690604"/>
    <lineage>
        <taxon>Eukaryota</taxon>
        <taxon>Fungi</taxon>
        <taxon>Dikarya</taxon>
        <taxon>Ascomycota</taxon>
        <taxon>Pezizomycotina</taxon>
        <taxon>Eurotiomycetes</taxon>
        <taxon>Chaetothyriomycetidae</taxon>
        <taxon>Chaetothyriales</taxon>
        <taxon>Trichomeriaceae</taxon>
        <taxon>Lithohypha</taxon>
    </lineage>
</organism>
<keyword evidence="4" id="KW-1185">Reference proteome</keyword>
<reference evidence="3 4" key="1">
    <citation type="submission" date="2023-08" db="EMBL/GenBank/DDBJ databases">
        <title>Black Yeasts Isolated from many extreme environments.</title>
        <authorList>
            <person name="Coleine C."/>
            <person name="Stajich J.E."/>
            <person name="Selbmann L."/>
        </authorList>
    </citation>
    <scope>NUCLEOTIDE SEQUENCE [LARGE SCALE GENOMIC DNA]</scope>
    <source>
        <strain evidence="3 4">CCFEE 5910</strain>
    </source>
</reference>
<feature type="region of interest" description="Disordered" evidence="1">
    <location>
        <begin position="42"/>
        <end position="96"/>
    </location>
</feature>
<keyword evidence="2" id="KW-1133">Transmembrane helix</keyword>
<dbReference type="AlphaFoldDB" id="A0AAN7T603"/>
<feature type="transmembrane region" description="Helical" evidence="2">
    <location>
        <begin position="6"/>
        <end position="34"/>
    </location>
</feature>
<evidence type="ECO:0000313" key="3">
    <source>
        <dbReference type="EMBL" id="KAK5090145.1"/>
    </source>
</evidence>
<name>A0AAN7T603_9EURO</name>
<feature type="compositionally biased region" description="Polar residues" evidence="1">
    <location>
        <begin position="163"/>
        <end position="172"/>
    </location>
</feature>